<organism evidence="1 2">
    <name type="scientific">Methylocella tundrae</name>
    <dbReference type="NCBI Taxonomy" id="227605"/>
    <lineage>
        <taxon>Bacteria</taxon>
        <taxon>Pseudomonadati</taxon>
        <taxon>Pseudomonadota</taxon>
        <taxon>Alphaproteobacteria</taxon>
        <taxon>Hyphomicrobiales</taxon>
        <taxon>Beijerinckiaceae</taxon>
        <taxon>Methylocella</taxon>
    </lineage>
</organism>
<name>A0A4U8Z6C0_METTU</name>
<accession>A0A4U8Z6C0</accession>
<proteinExistence type="predicted"/>
<reference evidence="1 2" key="1">
    <citation type="submission" date="2019-03" db="EMBL/GenBank/DDBJ databases">
        <authorList>
            <person name="Kox A.R. M."/>
        </authorList>
    </citation>
    <scope>NUCLEOTIDE SEQUENCE [LARGE SCALE GENOMIC DNA]</scope>
    <source>
        <strain evidence="1">MTUNDRAET4 annotated genome</strain>
    </source>
</reference>
<sequence>MRRGFFAALRRLAAARCAEWSFGVQFTLNSRTGIQRHPLQGHHHPQLNRMTVDVTQASL</sequence>
<dbReference type="AlphaFoldDB" id="A0A4U8Z6C0"/>
<dbReference type="Proteomes" id="UP000294360">
    <property type="component" value="Chromosome"/>
</dbReference>
<gene>
    <name evidence="1" type="ORF">MTUNDRAET4_4245</name>
</gene>
<dbReference type="KEGG" id="mtun:MTUNDRAET4_4245"/>
<dbReference type="EMBL" id="LR536450">
    <property type="protein sequence ID" value="VFU11126.1"/>
    <property type="molecule type" value="Genomic_DNA"/>
</dbReference>
<evidence type="ECO:0000313" key="1">
    <source>
        <dbReference type="EMBL" id="VFU11126.1"/>
    </source>
</evidence>
<evidence type="ECO:0000313" key="2">
    <source>
        <dbReference type="Proteomes" id="UP000294360"/>
    </source>
</evidence>
<protein>
    <submittedName>
        <fullName evidence="1">Uncharacterized protein</fullName>
    </submittedName>
</protein>